<dbReference type="eggNOG" id="COG0436">
    <property type="taxonomic scope" value="Bacteria"/>
</dbReference>
<evidence type="ECO:0000313" key="2">
    <source>
        <dbReference type="Proteomes" id="UP000027601"/>
    </source>
</evidence>
<evidence type="ECO:0000313" key="1">
    <source>
        <dbReference type="EMBL" id="GAK37892.1"/>
    </source>
</evidence>
<dbReference type="Proteomes" id="UP000027601">
    <property type="component" value="Unassembled WGS sequence"/>
</dbReference>
<dbReference type="InterPro" id="IPR011990">
    <property type="entry name" value="TPR-like_helical_dom_sf"/>
</dbReference>
<organism evidence="1 2">
    <name type="scientific">Bacteroides graminisolvens DSM 19988 = JCM 15093</name>
    <dbReference type="NCBI Taxonomy" id="1121097"/>
    <lineage>
        <taxon>Bacteria</taxon>
        <taxon>Pseudomonadati</taxon>
        <taxon>Bacteroidota</taxon>
        <taxon>Bacteroidia</taxon>
        <taxon>Bacteroidales</taxon>
        <taxon>Bacteroidaceae</taxon>
        <taxon>Bacteroides</taxon>
    </lineage>
</organism>
<dbReference type="Gene3D" id="1.25.40.390">
    <property type="match status" value="1"/>
</dbReference>
<comment type="caution">
    <text evidence="1">The sequence shown here is derived from an EMBL/GenBank/DDBJ whole genome shotgun (WGS) entry which is preliminary data.</text>
</comment>
<gene>
    <name evidence="1" type="ORF">JCM15093_3180</name>
</gene>
<protein>
    <submittedName>
        <fullName evidence="1">Uncharacterized protein</fullName>
    </submittedName>
</protein>
<dbReference type="SUPFAM" id="SSF48452">
    <property type="entry name" value="TPR-like"/>
    <property type="match status" value="1"/>
</dbReference>
<keyword evidence="2" id="KW-1185">Reference proteome</keyword>
<name>A0A069D655_9BACE</name>
<accession>A0A069D655</accession>
<sequence length="79" mass="9211">MKLTTVDEEGIFDEYARELCGEFSRWALLKRHKAFEDRLAKYNVRAAASFNSSKNYLRPISYDFLSQIDNADEYGTNGY</sequence>
<dbReference type="EMBL" id="BAJS01000031">
    <property type="protein sequence ID" value="GAK37892.1"/>
    <property type="molecule type" value="Genomic_DNA"/>
</dbReference>
<reference evidence="1 2" key="1">
    <citation type="journal article" date="2015" name="Microbes Environ.">
        <title>Distribution and evolution of nitrogen fixation genes in the phylum bacteroidetes.</title>
        <authorList>
            <person name="Inoue J."/>
            <person name="Oshima K."/>
            <person name="Suda W."/>
            <person name="Sakamoto M."/>
            <person name="Iino T."/>
            <person name="Noda S."/>
            <person name="Hongoh Y."/>
            <person name="Hattori M."/>
            <person name="Ohkuma M."/>
        </authorList>
    </citation>
    <scope>NUCLEOTIDE SEQUENCE [LARGE SCALE GENOMIC DNA]</scope>
    <source>
        <strain evidence="1 2">JCM 15093</strain>
    </source>
</reference>
<dbReference type="AlphaFoldDB" id="A0A069D655"/>
<proteinExistence type="predicted"/>